<comment type="caution">
    <text evidence="1">The sequence shown here is derived from an EMBL/GenBank/DDBJ whole genome shotgun (WGS) entry which is preliminary data.</text>
</comment>
<dbReference type="AlphaFoldDB" id="A0AAV4PGC6"/>
<reference evidence="1 2" key="1">
    <citation type="submission" date="2021-06" db="EMBL/GenBank/DDBJ databases">
        <title>Caerostris extrusa draft genome.</title>
        <authorList>
            <person name="Kono N."/>
            <person name="Arakawa K."/>
        </authorList>
    </citation>
    <scope>NUCLEOTIDE SEQUENCE [LARGE SCALE GENOMIC DNA]</scope>
</reference>
<sequence>MFCYLLFCTFNSSNYFILKNVLACIIIITIKIEKKKYPPCRQEYSCQINDLHAKWLTINAHVSLAEQNKCKSGWLSAHDFEVKEASKTVHTSPRAIYLARLLISLELLAYETAQVKLLRGKAKKKKDAADKGGRNIVFCNSDSSC</sequence>
<dbReference type="Proteomes" id="UP001054945">
    <property type="component" value="Unassembled WGS sequence"/>
</dbReference>
<organism evidence="1 2">
    <name type="scientific">Caerostris extrusa</name>
    <name type="common">Bark spider</name>
    <name type="synonym">Caerostris bankana</name>
    <dbReference type="NCBI Taxonomy" id="172846"/>
    <lineage>
        <taxon>Eukaryota</taxon>
        <taxon>Metazoa</taxon>
        <taxon>Ecdysozoa</taxon>
        <taxon>Arthropoda</taxon>
        <taxon>Chelicerata</taxon>
        <taxon>Arachnida</taxon>
        <taxon>Araneae</taxon>
        <taxon>Araneomorphae</taxon>
        <taxon>Entelegynae</taxon>
        <taxon>Araneoidea</taxon>
        <taxon>Araneidae</taxon>
        <taxon>Caerostris</taxon>
    </lineage>
</organism>
<accession>A0AAV4PGC6</accession>
<proteinExistence type="predicted"/>
<name>A0AAV4PGC6_CAEEX</name>
<keyword evidence="2" id="KW-1185">Reference proteome</keyword>
<evidence type="ECO:0000313" key="2">
    <source>
        <dbReference type="Proteomes" id="UP001054945"/>
    </source>
</evidence>
<evidence type="ECO:0000313" key="1">
    <source>
        <dbReference type="EMBL" id="GIX95030.1"/>
    </source>
</evidence>
<protein>
    <submittedName>
        <fullName evidence="1">Uncharacterized protein</fullName>
    </submittedName>
</protein>
<gene>
    <name evidence="1" type="ORF">CEXT_442821</name>
</gene>
<dbReference type="EMBL" id="BPLR01004463">
    <property type="protein sequence ID" value="GIX95030.1"/>
    <property type="molecule type" value="Genomic_DNA"/>
</dbReference>